<dbReference type="EMBL" id="SACN01000001">
    <property type="protein sequence ID" value="RVT93149.1"/>
    <property type="molecule type" value="Genomic_DNA"/>
</dbReference>
<dbReference type="AlphaFoldDB" id="A0A437M674"/>
<dbReference type="OrthoDB" id="6636761at2"/>
<reference evidence="1 2" key="1">
    <citation type="submission" date="2019-01" db="EMBL/GenBank/DDBJ databases">
        <authorList>
            <person name="Chen W.-M."/>
        </authorList>
    </citation>
    <scope>NUCLEOTIDE SEQUENCE [LARGE SCALE GENOMIC DNA]</scope>
    <source>
        <strain evidence="1 2">CCP-7</strain>
    </source>
</reference>
<protein>
    <submittedName>
        <fullName evidence="1">Uncharacterized protein</fullName>
    </submittedName>
</protein>
<evidence type="ECO:0000313" key="1">
    <source>
        <dbReference type="EMBL" id="RVT93149.1"/>
    </source>
</evidence>
<accession>A0A437M674</accession>
<dbReference type="Proteomes" id="UP000282971">
    <property type="component" value="Unassembled WGS sequence"/>
</dbReference>
<dbReference type="RefSeq" id="WP_127741462.1">
    <property type="nucleotide sequence ID" value="NZ_SACN01000001.1"/>
</dbReference>
<proteinExistence type="predicted"/>
<gene>
    <name evidence="1" type="ORF">EOD43_04455</name>
</gene>
<name>A0A437M674_9SPHN</name>
<sequence>MTEPAFIIPLNVVKSFSATTQSEIFAYYGATAIPEGDRPLAPQPAAPFASPPVVAMAGDEVPAELTLALVRKLADRLSEKTLIALRIIAQSETRQFHLKDVVAATPGAKDYMDLRGVWSALTRRTRNILGDSKAELIWWVGDHIYEGDDYVDHIGEVAPLTHNSLRTFFNL</sequence>
<keyword evidence="2" id="KW-1185">Reference proteome</keyword>
<organism evidence="1 2">
    <name type="scientific">Sphingomonas crocodyli</name>
    <dbReference type="NCBI Taxonomy" id="1979270"/>
    <lineage>
        <taxon>Bacteria</taxon>
        <taxon>Pseudomonadati</taxon>
        <taxon>Pseudomonadota</taxon>
        <taxon>Alphaproteobacteria</taxon>
        <taxon>Sphingomonadales</taxon>
        <taxon>Sphingomonadaceae</taxon>
        <taxon>Sphingomonas</taxon>
    </lineage>
</organism>
<evidence type="ECO:0000313" key="2">
    <source>
        <dbReference type="Proteomes" id="UP000282971"/>
    </source>
</evidence>
<comment type="caution">
    <text evidence="1">The sequence shown here is derived from an EMBL/GenBank/DDBJ whole genome shotgun (WGS) entry which is preliminary data.</text>
</comment>